<proteinExistence type="predicted"/>
<accession>A0ACC0BMX9</accession>
<evidence type="ECO:0000313" key="2">
    <source>
        <dbReference type="Proteomes" id="UP001060085"/>
    </source>
</evidence>
<keyword evidence="2" id="KW-1185">Reference proteome</keyword>
<protein>
    <submittedName>
        <fullName evidence="1">Uncharacterized protein</fullName>
    </submittedName>
</protein>
<evidence type="ECO:0000313" key="1">
    <source>
        <dbReference type="EMBL" id="KAI5673968.1"/>
    </source>
</evidence>
<comment type="caution">
    <text evidence="1">The sequence shown here is derived from an EMBL/GenBank/DDBJ whole genome shotgun (WGS) entry which is preliminary data.</text>
</comment>
<dbReference type="EMBL" id="CM044703">
    <property type="protein sequence ID" value="KAI5673968.1"/>
    <property type="molecule type" value="Genomic_DNA"/>
</dbReference>
<organism evidence="1 2">
    <name type="scientific">Catharanthus roseus</name>
    <name type="common">Madagascar periwinkle</name>
    <name type="synonym">Vinca rosea</name>
    <dbReference type="NCBI Taxonomy" id="4058"/>
    <lineage>
        <taxon>Eukaryota</taxon>
        <taxon>Viridiplantae</taxon>
        <taxon>Streptophyta</taxon>
        <taxon>Embryophyta</taxon>
        <taxon>Tracheophyta</taxon>
        <taxon>Spermatophyta</taxon>
        <taxon>Magnoliopsida</taxon>
        <taxon>eudicotyledons</taxon>
        <taxon>Gunneridae</taxon>
        <taxon>Pentapetalae</taxon>
        <taxon>asterids</taxon>
        <taxon>lamiids</taxon>
        <taxon>Gentianales</taxon>
        <taxon>Apocynaceae</taxon>
        <taxon>Rauvolfioideae</taxon>
        <taxon>Vinceae</taxon>
        <taxon>Catharanthinae</taxon>
        <taxon>Catharanthus</taxon>
    </lineage>
</organism>
<reference evidence="2" key="1">
    <citation type="journal article" date="2023" name="Nat. Plants">
        <title>Single-cell RNA sequencing provides a high-resolution roadmap for understanding the multicellular compartmentation of specialized metabolism.</title>
        <authorList>
            <person name="Sun S."/>
            <person name="Shen X."/>
            <person name="Li Y."/>
            <person name="Li Y."/>
            <person name="Wang S."/>
            <person name="Li R."/>
            <person name="Zhang H."/>
            <person name="Shen G."/>
            <person name="Guo B."/>
            <person name="Wei J."/>
            <person name="Xu J."/>
            <person name="St-Pierre B."/>
            <person name="Chen S."/>
            <person name="Sun C."/>
        </authorList>
    </citation>
    <scope>NUCLEOTIDE SEQUENCE [LARGE SCALE GENOMIC DNA]</scope>
</reference>
<dbReference type="Proteomes" id="UP001060085">
    <property type="component" value="Linkage Group LG03"/>
</dbReference>
<gene>
    <name evidence="1" type="ORF">M9H77_14332</name>
</gene>
<sequence length="377" mass="43404">MFSTQVIYMDKFSSVGEKVSPYQNRRTAIIADWEFGLFSGVDVDTVDALGRRKDAAELGALRNRLDSFGANVIKVKCELKSLRESLNQLRRNVESSQNKMMEELHRFMTLINEKYREGGDIQIDCEQTKKTRSEILQTETQGDLLENRPKNVVPSKLAKDLDCPVLAEDIAKNNADENTDSDRRIDEGHDMGGCNQICTERDVNDEEVAQRVQFDRPPRRSAKNRPLPIRIIKGLISARMPRKEAGKDFRKSVVNVTMIDLRRLPNVVKSKILQNLWDLKKDPGKSVVKMVLHDCNRKQMYSLKLREWVDGEVDSTDGHSYVFKLFMSDIVRGNILRELDSIIKFRIGDRVEVEGHDEGLQGSYFFSMLIYIIERDR</sequence>
<name>A0ACC0BMX9_CATRO</name>